<feature type="transmembrane region" description="Helical" evidence="2">
    <location>
        <begin position="51"/>
        <end position="76"/>
    </location>
</feature>
<organism evidence="4 5">
    <name type="scientific">Naumannella halotolerans</name>
    <dbReference type="NCBI Taxonomy" id="993414"/>
    <lineage>
        <taxon>Bacteria</taxon>
        <taxon>Bacillati</taxon>
        <taxon>Actinomycetota</taxon>
        <taxon>Actinomycetes</taxon>
        <taxon>Propionibacteriales</taxon>
        <taxon>Propionibacteriaceae</taxon>
        <taxon>Naumannella</taxon>
    </lineage>
</organism>
<feature type="compositionally biased region" description="Gly residues" evidence="1">
    <location>
        <begin position="1"/>
        <end position="11"/>
    </location>
</feature>
<keyword evidence="2" id="KW-1133">Transmembrane helix</keyword>
<evidence type="ECO:0000256" key="1">
    <source>
        <dbReference type="SAM" id="MobiDB-lite"/>
    </source>
</evidence>
<dbReference type="Pfam" id="PF06724">
    <property type="entry name" value="DUF1206"/>
    <property type="match status" value="3"/>
</dbReference>
<keyword evidence="2" id="KW-0812">Transmembrane</keyword>
<feature type="region of interest" description="Disordered" evidence="1">
    <location>
        <begin position="1"/>
        <end position="39"/>
    </location>
</feature>
<dbReference type="OrthoDB" id="4552598at2"/>
<evidence type="ECO:0000256" key="2">
    <source>
        <dbReference type="SAM" id="Phobius"/>
    </source>
</evidence>
<accession>A0A4R7J7F5</accession>
<feature type="transmembrane region" description="Helical" evidence="2">
    <location>
        <begin position="139"/>
        <end position="158"/>
    </location>
</feature>
<proteinExistence type="predicted"/>
<name>A0A4R7J7F5_9ACTN</name>
<keyword evidence="5" id="KW-1185">Reference proteome</keyword>
<sequence>MAHSSTGGGAVEAGKQKARQGKDAADRAADNAAEHGEKAGEVVQQSKPYQLLVTLGLICYGVVHLLMAWIAIQLAWGLGGGDASTTGALQQLAGQPFGMVMLIIVAVGLFALTVWQLIEAVIGHSHVPTPKRYGKRIASLGKAVVYAALGFSAARIAAGGGQGDSNSSQESASAQLLAMPFGRALVVIAGLVILAIAVSQIVKGVRQKFTEDLAGGASRTAIRLGTAGYVAKGIALLIVGALFGFAGLSADPEQASGTDQALRMILEQPFGPYLLTLLALGLICFGLFCFVWSRNAKHEKA</sequence>
<keyword evidence="2" id="KW-0472">Membrane</keyword>
<feature type="compositionally biased region" description="Basic and acidic residues" evidence="1">
    <location>
        <begin position="20"/>
        <end position="39"/>
    </location>
</feature>
<dbReference type="InterPro" id="IPR009597">
    <property type="entry name" value="DUF1206"/>
</dbReference>
<evidence type="ECO:0000259" key="3">
    <source>
        <dbReference type="Pfam" id="PF06724"/>
    </source>
</evidence>
<comment type="caution">
    <text evidence="4">The sequence shown here is derived from an EMBL/GenBank/DDBJ whole genome shotgun (WGS) entry which is preliminary data.</text>
</comment>
<feature type="transmembrane region" description="Helical" evidence="2">
    <location>
        <begin position="270"/>
        <end position="292"/>
    </location>
</feature>
<feature type="domain" description="DUF1206" evidence="3">
    <location>
        <begin position="140"/>
        <end position="206"/>
    </location>
</feature>
<evidence type="ECO:0000313" key="4">
    <source>
        <dbReference type="EMBL" id="TDT33371.1"/>
    </source>
</evidence>
<feature type="transmembrane region" description="Helical" evidence="2">
    <location>
        <begin position="178"/>
        <end position="198"/>
    </location>
</feature>
<feature type="transmembrane region" description="Helical" evidence="2">
    <location>
        <begin position="229"/>
        <end position="250"/>
    </location>
</feature>
<feature type="domain" description="DUF1206" evidence="3">
    <location>
        <begin position="227"/>
        <end position="294"/>
    </location>
</feature>
<reference evidence="4 5" key="1">
    <citation type="submission" date="2019-03" db="EMBL/GenBank/DDBJ databases">
        <title>Genomic Encyclopedia of Archaeal and Bacterial Type Strains, Phase II (KMG-II): from individual species to whole genera.</title>
        <authorList>
            <person name="Goeker M."/>
        </authorList>
    </citation>
    <scope>NUCLEOTIDE SEQUENCE [LARGE SCALE GENOMIC DNA]</scope>
    <source>
        <strain evidence="4 5">DSM 24323</strain>
    </source>
</reference>
<dbReference type="Proteomes" id="UP000295371">
    <property type="component" value="Unassembled WGS sequence"/>
</dbReference>
<gene>
    <name evidence="4" type="ORF">CLV29_0982</name>
</gene>
<dbReference type="RefSeq" id="WP_133753899.1">
    <property type="nucleotide sequence ID" value="NZ_SOAW01000001.1"/>
</dbReference>
<feature type="domain" description="DUF1206" evidence="3">
    <location>
        <begin position="55"/>
        <end position="122"/>
    </location>
</feature>
<evidence type="ECO:0000313" key="5">
    <source>
        <dbReference type="Proteomes" id="UP000295371"/>
    </source>
</evidence>
<dbReference type="EMBL" id="SOAW01000001">
    <property type="protein sequence ID" value="TDT33371.1"/>
    <property type="molecule type" value="Genomic_DNA"/>
</dbReference>
<protein>
    <submittedName>
        <fullName evidence="4">Uncharacterized protein DUF1206</fullName>
    </submittedName>
</protein>
<dbReference type="AlphaFoldDB" id="A0A4R7J7F5"/>
<feature type="transmembrane region" description="Helical" evidence="2">
    <location>
        <begin position="96"/>
        <end position="118"/>
    </location>
</feature>